<feature type="region of interest" description="Disordered" evidence="2">
    <location>
        <begin position="161"/>
        <end position="209"/>
    </location>
</feature>
<dbReference type="AlphaFoldDB" id="A0AAJ8JMZ5"/>
<feature type="compositionally biased region" description="Basic and acidic residues" evidence="2">
    <location>
        <begin position="101"/>
        <end position="119"/>
    </location>
</feature>
<dbReference type="Gene3D" id="3.90.640.10">
    <property type="entry name" value="Actin, Chain A, domain 4"/>
    <property type="match status" value="1"/>
</dbReference>
<organism evidence="3 4">
    <name type="scientific">Cryptococcus depauperatus CBS 7841</name>
    <dbReference type="NCBI Taxonomy" id="1295531"/>
    <lineage>
        <taxon>Eukaryota</taxon>
        <taxon>Fungi</taxon>
        <taxon>Dikarya</taxon>
        <taxon>Basidiomycota</taxon>
        <taxon>Agaricomycotina</taxon>
        <taxon>Tremellomycetes</taxon>
        <taxon>Tremellales</taxon>
        <taxon>Cryptococcaceae</taxon>
        <taxon>Cryptococcus</taxon>
    </lineage>
</organism>
<dbReference type="PANTHER" id="PTHR11937">
    <property type="entry name" value="ACTIN"/>
    <property type="match status" value="1"/>
</dbReference>
<feature type="compositionally biased region" description="Polar residues" evidence="2">
    <location>
        <begin position="566"/>
        <end position="586"/>
    </location>
</feature>
<dbReference type="Gene3D" id="3.30.420.40">
    <property type="match status" value="3"/>
</dbReference>
<dbReference type="SMART" id="SM00268">
    <property type="entry name" value="ACTIN"/>
    <property type="match status" value="1"/>
</dbReference>
<keyword evidence="4" id="KW-1185">Reference proteome</keyword>
<evidence type="ECO:0000313" key="4">
    <source>
        <dbReference type="Proteomes" id="UP000094043"/>
    </source>
</evidence>
<feature type="region of interest" description="Disordered" evidence="2">
    <location>
        <begin position="1"/>
        <end position="51"/>
    </location>
</feature>
<reference evidence="3" key="1">
    <citation type="submission" date="2016-06" db="EMBL/GenBank/DDBJ databases">
        <authorList>
            <person name="Cuomo C."/>
            <person name="Litvintseva A."/>
            <person name="Heitman J."/>
            <person name="Chen Y."/>
            <person name="Sun S."/>
            <person name="Springer D."/>
            <person name="Dromer F."/>
            <person name="Young S."/>
            <person name="Zeng Q."/>
            <person name="Chapman S."/>
            <person name="Gujja S."/>
            <person name="Saif S."/>
            <person name="Birren B."/>
        </authorList>
    </citation>
    <scope>NUCLEOTIDE SEQUENCE</scope>
    <source>
        <strain evidence="3">CBS 7841</strain>
    </source>
</reference>
<dbReference type="GeneID" id="91084624"/>
<feature type="region of interest" description="Disordered" evidence="2">
    <location>
        <begin position="566"/>
        <end position="619"/>
    </location>
</feature>
<feature type="region of interest" description="Disordered" evidence="2">
    <location>
        <begin position="101"/>
        <end position="120"/>
    </location>
</feature>
<dbReference type="Pfam" id="PF00022">
    <property type="entry name" value="Actin"/>
    <property type="match status" value="2"/>
</dbReference>
<evidence type="ECO:0008006" key="5">
    <source>
        <dbReference type="Google" id="ProtNLM"/>
    </source>
</evidence>
<feature type="compositionally biased region" description="Basic residues" evidence="2">
    <location>
        <begin position="181"/>
        <end position="191"/>
    </location>
</feature>
<gene>
    <name evidence="3" type="ORF">L203_100408</name>
</gene>
<dbReference type="InterPro" id="IPR043129">
    <property type="entry name" value="ATPase_NBD"/>
</dbReference>
<dbReference type="RefSeq" id="XP_066065964.1">
    <property type="nucleotide sequence ID" value="XM_066209867.1"/>
</dbReference>
<reference evidence="3" key="2">
    <citation type="journal article" date="2022" name="Elife">
        <title>Obligate sexual reproduction of a homothallic fungus closely related to the Cryptococcus pathogenic species complex.</title>
        <authorList>
            <person name="Passer A.R."/>
            <person name="Clancey S.A."/>
            <person name="Shea T."/>
            <person name="David-Palma M."/>
            <person name="Averette A.F."/>
            <person name="Boekhout T."/>
            <person name="Porcel B.M."/>
            <person name="Nowrousian M."/>
            <person name="Cuomo C.A."/>
            <person name="Sun S."/>
            <person name="Heitman J."/>
            <person name="Coelho M.A."/>
        </authorList>
    </citation>
    <scope>NUCLEOTIDE SEQUENCE</scope>
    <source>
        <strain evidence="3">CBS 7841</strain>
    </source>
</reference>
<accession>A0AAJ8JMZ5</accession>
<dbReference type="EMBL" id="CP143784">
    <property type="protein sequence ID" value="WVN85263.1"/>
    <property type="molecule type" value="Genomic_DNA"/>
</dbReference>
<evidence type="ECO:0000256" key="1">
    <source>
        <dbReference type="RuleBase" id="RU000487"/>
    </source>
</evidence>
<evidence type="ECO:0000313" key="3">
    <source>
        <dbReference type="EMBL" id="WVN85263.1"/>
    </source>
</evidence>
<proteinExistence type="inferred from homology"/>
<dbReference type="Proteomes" id="UP000094043">
    <property type="component" value="Chromosome 1"/>
</dbReference>
<comment type="similarity">
    <text evidence="1">Belongs to the actin family.</text>
</comment>
<dbReference type="InterPro" id="IPR004000">
    <property type="entry name" value="Actin"/>
</dbReference>
<dbReference type="KEGG" id="cdep:91084624"/>
<reference evidence="3" key="3">
    <citation type="submission" date="2024-01" db="EMBL/GenBank/DDBJ databases">
        <authorList>
            <person name="Coelho M.A."/>
            <person name="David-Palma M."/>
            <person name="Shea T."/>
            <person name="Sun S."/>
            <person name="Cuomo C.A."/>
            <person name="Heitman J."/>
        </authorList>
    </citation>
    <scope>NUCLEOTIDE SEQUENCE</scope>
    <source>
        <strain evidence="3">CBS 7841</strain>
    </source>
</reference>
<dbReference type="CDD" id="cd10206">
    <property type="entry name" value="ASKHA_NBD_Arp8-like"/>
    <property type="match status" value="1"/>
</dbReference>
<evidence type="ECO:0000256" key="2">
    <source>
        <dbReference type="SAM" id="MobiDB-lite"/>
    </source>
</evidence>
<dbReference type="SUPFAM" id="SSF53067">
    <property type="entry name" value="Actin-like ATPase domain"/>
    <property type="match status" value="2"/>
</dbReference>
<protein>
    <recommendedName>
        <fullName evidence="5">Actin-related protein 8</fullName>
    </recommendedName>
</protein>
<feature type="compositionally biased region" description="Low complexity" evidence="2">
    <location>
        <begin position="34"/>
        <end position="47"/>
    </location>
</feature>
<name>A0AAJ8JMZ5_9TREE</name>
<feature type="compositionally biased region" description="Low complexity" evidence="2">
    <location>
        <begin position="604"/>
        <end position="615"/>
    </location>
</feature>
<feature type="compositionally biased region" description="Polar residues" evidence="2">
    <location>
        <begin position="594"/>
        <end position="603"/>
    </location>
</feature>
<sequence>MDTPESPILPQQQPFEAPPTPSPAPQLAKIQSTVAPSASSPVPVASVQKKQYAKRNKKVVEGMLSYTTAFVPGTLNVRNPAGSYLQKETNVDVARQMSLERAKREGEAEKSQRETKDEAPENALSKILIIHPGSRNLRVGLASDFYPKEIPNCIARPTLAVRSSGADEPPAIGSRIEKMREHRRKIGKRKRDGSSRGEDDNTGNSQEEDIWIDPVDETIGYLRDYLRNRLVQGRLNTDFRELNRTRNSNAKVKPELLPELNDPHKLDYTDPEGKPYFVGNDALRLPQSAGYIVRYPIMNRALNCRDYASPQTLMDDISTILAHLLLTEFDIFPKQYRSYSVMLIVPDHGDRVYTHEMAHLILKVLGFKALAVQQESYCAIFGTGMSSACVVDIGAQTTSVTCIDEALLIADTRIKLAYGGDDITSALYHLLQAANFPYRELDLGHAQDWLIMNNLKDRMCTYEEHLVASTPWEFYVSNENGKTQKWIVRTFDENILAPLVLFDTRMIDFEEKGFQKTFHFWDDLWETVSAYEEPTGAMRACCSHLLPAAPATSISGIFAVKTEAPSLSDSGTATPAPSGIHSTNPSPEKGKPNTEASATSDLNSASITPAASTPALGPVPTMSSIPTMASLAPPPSLTSAQIFDSSSRSPLDAAIATSLATCGTETKVRTLSNSIVLIGGSSSIKGLSSFISDRLLSLLRQKGIEIGGVSIVPPPRGLNPRYVSWKGGSVMCHFESLQDMWIRGDEYDAIGARALKDRYIWL</sequence>